<proteinExistence type="predicted"/>
<organism evidence="1 2">
    <name type="scientific">Pantoea stewartii</name>
    <dbReference type="NCBI Taxonomy" id="66269"/>
    <lineage>
        <taxon>Bacteria</taxon>
        <taxon>Pseudomonadati</taxon>
        <taxon>Pseudomonadota</taxon>
        <taxon>Gammaproteobacteria</taxon>
        <taxon>Enterobacterales</taxon>
        <taxon>Erwiniaceae</taxon>
        <taxon>Pantoea</taxon>
    </lineage>
</organism>
<protein>
    <submittedName>
        <fullName evidence="1">Uncharacterized protein</fullName>
    </submittedName>
</protein>
<gene>
    <name evidence="1" type="ORF">RSA13_09390</name>
</gene>
<name>A0AB34VGZ3_9GAMM</name>
<reference evidence="1 2" key="1">
    <citation type="journal article" date="2016" name="Front. Microbiol.">
        <title>Genomic Resource of Rice Seed Associated Bacteria.</title>
        <authorList>
            <person name="Midha S."/>
            <person name="Bansal K."/>
            <person name="Sharma S."/>
            <person name="Kumar N."/>
            <person name="Patil P.P."/>
            <person name="Chaudhry V."/>
            <person name="Patil P.B."/>
        </authorList>
    </citation>
    <scope>NUCLEOTIDE SEQUENCE [LARGE SCALE GENOMIC DNA]</scope>
    <source>
        <strain evidence="1 2">RSA13</strain>
    </source>
</reference>
<evidence type="ECO:0000313" key="2">
    <source>
        <dbReference type="Proteomes" id="UP000072520"/>
    </source>
</evidence>
<accession>A0AB34VGZ3</accession>
<evidence type="ECO:0000313" key="1">
    <source>
        <dbReference type="EMBL" id="KTS98708.1"/>
    </source>
</evidence>
<sequence>NQRGAGQTDDSVLDGIFDSVKSEAERFISCYSGSDDDDVSSYNELRDRCESKAKEKINKFKEEGGHILDDDFECMLYDANFSAQWNGKFGTYLAIAFFFYHWGQYCYSSGHRREGLLFMARAAGCGGVWQGAGLYADRVETAELALKKKQDQGKKGGEATGSALAPARDELKRLLKINCPAEGWKTKTAAIGAVVDQLEVFVKKHKINLKTDNLDNAILTWCKRYDDLRDVLDSSLKKNMKNNRVD</sequence>
<dbReference type="RefSeq" id="WP_193751861.1">
    <property type="nucleotide sequence ID" value="NZ_LDSI01000010.1"/>
</dbReference>
<comment type="caution">
    <text evidence="1">The sequence shown here is derived from an EMBL/GenBank/DDBJ whole genome shotgun (WGS) entry which is preliminary data.</text>
</comment>
<dbReference type="Proteomes" id="UP000072520">
    <property type="component" value="Unassembled WGS sequence"/>
</dbReference>
<dbReference type="AlphaFoldDB" id="A0AB34VGZ3"/>
<feature type="non-terminal residue" evidence="1">
    <location>
        <position position="1"/>
    </location>
</feature>
<dbReference type="EMBL" id="LDSI01000010">
    <property type="protein sequence ID" value="KTS98708.1"/>
    <property type="molecule type" value="Genomic_DNA"/>
</dbReference>